<feature type="domain" description="Transketolase-like pyrimidine-binding" evidence="11">
    <location>
        <begin position="319"/>
        <end position="483"/>
    </location>
</feature>
<dbReference type="EMBL" id="BMGP01000003">
    <property type="protein sequence ID" value="GGF23949.1"/>
    <property type="molecule type" value="Genomic_DNA"/>
</dbReference>
<comment type="cofactor">
    <cofactor evidence="10">
        <name>Mg(2+)</name>
        <dbReference type="ChEBI" id="CHEBI:18420"/>
    </cofactor>
    <text evidence="10">Binds 1 Mg(2+) ion per subunit.</text>
</comment>
<keyword evidence="4 10" id="KW-0808">Transferase</keyword>
<comment type="pathway">
    <text evidence="1 10">Metabolic intermediate biosynthesis; 1-deoxy-D-xylulose 5-phosphate biosynthesis; 1-deoxy-D-xylulose 5-phosphate from D-glyceraldehyde 3-phosphate and pyruvate: step 1/1.</text>
</comment>
<evidence type="ECO:0000256" key="5">
    <source>
        <dbReference type="ARBA" id="ARBA00022723"/>
    </source>
</evidence>
<dbReference type="Gene3D" id="3.40.50.920">
    <property type="match status" value="1"/>
</dbReference>
<dbReference type="CDD" id="cd07033">
    <property type="entry name" value="TPP_PYR_DXS_TK_like"/>
    <property type="match status" value="1"/>
</dbReference>
<dbReference type="GO" id="GO:0008661">
    <property type="term" value="F:1-deoxy-D-xylulose-5-phosphate synthase activity"/>
    <property type="evidence" value="ECO:0007669"/>
    <property type="project" value="UniProtKB-UniRule"/>
</dbReference>
<keyword evidence="7 10" id="KW-0784">Thiamine biosynthesis</keyword>
<protein>
    <recommendedName>
        <fullName evidence="10">1-deoxy-D-xylulose-5-phosphate synthase</fullName>
        <ecNumber evidence="10">2.2.1.7</ecNumber>
    </recommendedName>
    <alternativeName>
        <fullName evidence="10">1-deoxyxylulose-5-phosphate synthase</fullName>
        <shortName evidence="10">DXP synthase</shortName>
        <shortName evidence="10">DXPS</shortName>
    </alternativeName>
</protein>
<dbReference type="NCBIfam" id="TIGR00204">
    <property type="entry name" value="dxs"/>
    <property type="match status" value="1"/>
</dbReference>
<keyword evidence="8 10" id="KW-0786">Thiamine pyrophosphate</keyword>
<evidence type="ECO:0000256" key="6">
    <source>
        <dbReference type="ARBA" id="ARBA00022842"/>
    </source>
</evidence>
<comment type="cofactor">
    <cofactor evidence="10">
        <name>thiamine diphosphate</name>
        <dbReference type="ChEBI" id="CHEBI:58937"/>
    </cofactor>
    <text evidence="10">Binds 1 thiamine pyrophosphate per subunit.</text>
</comment>
<evidence type="ECO:0000256" key="9">
    <source>
        <dbReference type="ARBA" id="ARBA00023229"/>
    </source>
</evidence>
<dbReference type="AlphaFoldDB" id="A0A917B4W0"/>
<dbReference type="InterPro" id="IPR005477">
    <property type="entry name" value="Dxylulose-5-P_synthase"/>
</dbReference>
<dbReference type="GO" id="GO:0016114">
    <property type="term" value="P:terpenoid biosynthetic process"/>
    <property type="evidence" value="ECO:0007669"/>
    <property type="project" value="UniProtKB-UniRule"/>
</dbReference>
<keyword evidence="6 10" id="KW-0460">Magnesium</keyword>
<sequence>MSILETISGPRDLDRLSNEQLIELAAEIRRFLIAEVSKTGGHLGPNLGVVELTIAIHRVFDSPHDAIVFDTGHQSYVHKLLTGRQDFSHLRERGGLAGYPQRSESPHDVVESSHASSSLSWADGISRAFVMTGQADRHVVAVVGDGALTGGMTWEALNNISDDNDRNLVIVVNDNGRSYAPTIGGMARYLNSIRTAAGYRDLHHSSERLFGHFGAAGRAVYRGVRGGTHGFLARLTNNQALYSNLDIKYIGPVDAHDEHAMEQALHQAKEYRQPVIVHAITEKGRGYEPARNDEADQFHAVGQIDPETGEPIGGADGGPSWTGVFSDEIAELAVHNPKIVGITAAMLRPTGLHKMAERFPTRVLDVGIAEQHAVTSAAGLAFGGLHPVVALYATFVNRAFDQVLMDVGLHRAGVTFVLDRAGVTGPDGPSHHGMWDLAILQIVPTIRLAAPRDGERLREELAEAIAVDDAPTVIRFPKGAVGPNIDAVQRTADGVDVLRESSQHDVLLVTVGPFASLGLEVAERLAAQGIGATVIDPRWVVPTARSVIDFAAKHRLVVTIEDGIRVGGIGTRIRQDLRDAGVDTAVTELGLPDEFQEHATRSQILEDAGLTPQHIARDVVAQVLGSKIPIARPLTDAADDESRQLG</sequence>
<evidence type="ECO:0000256" key="4">
    <source>
        <dbReference type="ARBA" id="ARBA00022679"/>
    </source>
</evidence>
<feature type="binding site" evidence="10">
    <location>
        <position position="370"/>
    </location>
    <ligand>
        <name>thiamine diphosphate</name>
        <dbReference type="ChEBI" id="CHEBI:58937"/>
    </ligand>
</feature>
<keyword evidence="5 10" id="KW-0479">Metal-binding</keyword>
<evidence type="ECO:0000256" key="3">
    <source>
        <dbReference type="ARBA" id="ARBA00011738"/>
    </source>
</evidence>
<dbReference type="PANTHER" id="PTHR43322">
    <property type="entry name" value="1-D-DEOXYXYLULOSE 5-PHOSPHATE SYNTHASE-RELATED"/>
    <property type="match status" value="1"/>
</dbReference>
<dbReference type="GO" id="GO:0030976">
    <property type="term" value="F:thiamine pyrophosphate binding"/>
    <property type="evidence" value="ECO:0007669"/>
    <property type="project" value="UniProtKB-UniRule"/>
</dbReference>
<feature type="binding site" evidence="10">
    <location>
        <position position="145"/>
    </location>
    <ligand>
        <name>Mg(2+)</name>
        <dbReference type="ChEBI" id="CHEBI:18420"/>
    </ligand>
</feature>
<dbReference type="InterPro" id="IPR020826">
    <property type="entry name" value="Transketolase_BS"/>
</dbReference>
<comment type="catalytic activity">
    <reaction evidence="10">
        <text>D-glyceraldehyde 3-phosphate + pyruvate + H(+) = 1-deoxy-D-xylulose 5-phosphate + CO2</text>
        <dbReference type="Rhea" id="RHEA:12605"/>
        <dbReference type="ChEBI" id="CHEBI:15361"/>
        <dbReference type="ChEBI" id="CHEBI:15378"/>
        <dbReference type="ChEBI" id="CHEBI:16526"/>
        <dbReference type="ChEBI" id="CHEBI:57792"/>
        <dbReference type="ChEBI" id="CHEBI:59776"/>
        <dbReference type="EC" id="2.2.1.7"/>
    </reaction>
</comment>
<dbReference type="CDD" id="cd02007">
    <property type="entry name" value="TPP_DXS"/>
    <property type="match status" value="1"/>
</dbReference>
<dbReference type="NCBIfam" id="NF003933">
    <property type="entry name" value="PRK05444.2-2"/>
    <property type="match status" value="1"/>
</dbReference>
<dbReference type="PROSITE" id="PS00802">
    <property type="entry name" value="TRANSKETOLASE_2"/>
    <property type="match status" value="1"/>
</dbReference>
<dbReference type="GO" id="GO:0005829">
    <property type="term" value="C:cytosol"/>
    <property type="evidence" value="ECO:0007669"/>
    <property type="project" value="TreeGrafter"/>
</dbReference>
<dbReference type="SUPFAM" id="SSF52922">
    <property type="entry name" value="TK C-terminal domain-like"/>
    <property type="match status" value="1"/>
</dbReference>
<feature type="binding site" evidence="10">
    <location>
        <begin position="113"/>
        <end position="115"/>
    </location>
    <ligand>
        <name>thiamine diphosphate</name>
        <dbReference type="ChEBI" id="CHEBI:58937"/>
    </ligand>
</feature>
<evidence type="ECO:0000256" key="2">
    <source>
        <dbReference type="ARBA" id="ARBA00011081"/>
    </source>
</evidence>
<comment type="subunit">
    <text evidence="3 10">Homodimer.</text>
</comment>
<evidence type="ECO:0000259" key="11">
    <source>
        <dbReference type="SMART" id="SM00861"/>
    </source>
</evidence>
<dbReference type="GO" id="GO:0009228">
    <property type="term" value="P:thiamine biosynthetic process"/>
    <property type="evidence" value="ECO:0007669"/>
    <property type="project" value="UniProtKB-UniRule"/>
</dbReference>
<evidence type="ECO:0000256" key="7">
    <source>
        <dbReference type="ARBA" id="ARBA00022977"/>
    </source>
</evidence>
<organism evidence="12 13">
    <name type="scientific">Subtercola lobariae</name>
    <dbReference type="NCBI Taxonomy" id="1588641"/>
    <lineage>
        <taxon>Bacteria</taxon>
        <taxon>Bacillati</taxon>
        <taxon>Actinomycetota</taxon>
        <taxon>Actinomycetes</taxon>
        <taxon>Micrococcales</taxon>
        <taxon>Microbacteriaceae</taxon>
        <taxon>Subtercola</taxon>
    </lineage>
</organism>
<evidence type="ECO:0000256" key="8">
    <source>
        <dbReference type="ARBA" id="ARBA00023052"/>
    </source>
</evidence>
<dbReference type="InterPro" id="IPR033248">
    <property type="entry name" value="Transketolase_C"/>
</dbReference>
<dbReference type="FunFam" id="3.40.50.970:FF:000005">
    <property type="entry name" value="1-deoxy-D-xylulose-5-phosphate synthase"/>
    <property type="match status" value="1"/>
</dbReference>
<dbReference type="PANTHER" id="PTHR43322:SF5">
    <property type="entry name" value="1-DEOXY-D-XYLULOSE-5-PHOSPHATE SYNTHASE, CHLOROPLASTIC"/>
    <property type="match status" value="1"/>
</dbReference>
<keyword evidence="13" id="KW-1185">Reference proteome</keyword>
<dbReference type="Proteomes" id="UP000598775">
    <property type="component" value="Unassembled WGS sequence"/>
</dbReference>
<feature type="binding site" evidence="10">
    <location>
        <position position="287"/>
    </location>
    <ligand>
        <name>thiamine diphosphate</name>
        <dbReference type="ChEBI" id="CHEBI:58937"/>
    </ligand>
</feature>
<keyword evidence="9 10" id="KW-0414">Isoprene biosynthesis</keyword>
<dbReference type="Pfam" id="PF02779">
    <property type="entry name" value="Transket_pyr"/>
    <property type="match status" value="1"/>
</dbReference>
<dbReference type="SUPFAM" id="SSF52518">
    <property type="entry name" value="Thiamin diphosphate-binding fold (THDP-binding)"/>
    <property type="match status" value="2"/>
</dbReference>
<dbReference type="Gene3D" id="3.40.50.970">
    <property type="match status" value="2"/>
</dbReference>
<gene>
    <name evidence="12" type="primary">dxs2</name>
    <name evidence="10" type="synonym">dxs</name>
    <name evidence="12" type="ORF">GCM10011399_16870</name>
</gene>
<proteinExistence type="inferred from homology"/>
<dbReference type="InterPro" id="IPR009014">
    <property type="entry name" value="Transketo_C/PFOR_II"/>
</dbReference>
<dbReference type="SMART" id="SM00861">
    <property type="entry name" value="Transket_pyr"/>
    <property type="match status" value="1"/>
</dbReference>
<name>A0A917B4W0_9MICO</name>
<feature type="binding site" evidence="10">
    <location>
        <begin position="146"/>
        <end position="147"/>
    </location>
    <ligand>
        <name>thiamine diphosphate</name>
        <dbReference type="ChEBI" id="CHEBI:58937"/>
    </ligand>
</feature>
<evidence type="ECO:0000313" key="12">
    <source>
        <dbReference type="EMBL" id="GGF23949.1"/>
    </source>
</evidence>
<evidence type="ECO:0000256" key="1">
    <source>
        <dbReference type="ARBA" id="ARBA00004980"/>
    </source>
</evidence>
<dbReference type="EC" id="2.2.1.7" evidence="10"/>
<dbReference type="Pfam" id="PF13292">
    <property type="entry name" value="DXP_synthase_N"/>
    <property type="match status" value="1"/>
</dbReference>
<evidence type="ECO:0000256" key="10">
    <source>
        <dbReference type="HAMAP-Rule" id="MF_00315"/>
    </source>
</evidence>
<accession>A0A917B4W0</accession>
<dbReference type="GO" id="GO:0019288">
    <property type="term" value="P:isopentenyl diphosphate biosynthetic process, methylerythritol 4-phosphate pathway"/>
    <property type="evidence" value="ECO:0007669"/>
    <property type="project" value="TreeGrafter"/>
</dbReference>
<dbReference type="GO" id="GO:0000287">
    <property type="term" value="F:magnesium ion binding"/>
    <property type="evidence" value="ECO:0007669"/>
    <property type="project" value="UniProtKB-UniRule"/>
</dbReference>
<feature type="binding site" evidence="10">
    <location>
        <position position="73"/>
    </location>
    <ligand>
        <name>thiamine diphosphate</name>
        <dbReference type="ChEBI" id="CHEBI:58937"/>
    </ligand>
</feature>
<comment type="function">
    <text evidence="10">Catalyzes the acyloin condensation reaction between C atoms 2 and 3 of pyruvate and glyceraldehyde 3-phosphate to yield 1-deoxy-D-xylulose-5-phosphate (DXP).</text>
</comment>
<comment type="similarity">
    <text evidence="2 10">Belongs to the transketolase family. DXPS subfamily.</text>
</comment>
<dbReference type="Pfam" id="PF02780">
    <property type="entry name" value="Transketolase_C"/>
    <property type="match status" value="1"/>
</dbReference>
<reference evidence="12 13" key="1">
    <citation type="journal article" date="2014" name="Int. J. Syst. Evol. Microbiol.">
        <title>Complete genome sequence of Corynebacterium casei LMG S-19264T (=DSM 44701T), isolated from a smear-ripened cheese.</title>
        <authorList>
            <consortium name="US DOE Joint Genome Institute (JGI-PGF)"/>
            <person name="Walter F."/>
            <person name="Albersmeier A."/>
            <person name="Kalinowski J."/>
            <person name="Ruckert C."/>
        </authorList>
    </citation>
    <scope>NUCLEOTIDE SEQUENCE [LARGE SCALE GENOMIC DNA]</scope>
    <source>
        <strain evidence="12 13">CGMCC 1.12976</strain>
    </source>
</reference>
<evidence type="ECO:0000313" key="13">
    <source>
        <dbReference type="Proteomes" id="UP000598775"/>
    </source>
</evidence>
<feature type="binding site" evidence="10">
    <location>
        <position position="175"/>
    </location>
    <ligand>
        <name>Mg(2+)</name>
        <dbReference type="ChEBI" id="CHEBI:18420"/>
    </ligand>
</feature>
<dbReference type="RefSeq" id="WP_188676801.1">
    <property type="nucleotide sequence ID" value="NZ_BMGP01000003.1"/>
</dbReference>
<feature type="binding site" evidence="10">
    <location>
        <position position="175"/>
    </location>
    <ligand>
        <name>thiamine diphosphate</name>
        <dbReference type="ChEBI" id="CHEBI:58937"/>
    </ligand>
</feature>
<comment type="caution">
    <text evidence="12">The sequence shown here is derived from an EMBL/GenBank/DDBJ whole genome shotgun (WGS) entry which is preliminary data.</text>
</comment>
<dbReference type="HAMAP" id="MF_00315">
    <property type="entry name" value="DXP_synth"/>
    <property type="match status" value="1"/>
</dbReference>
<dbReference type="InterPro" id="IPR029061">
    <property type="entry name" value="THDP-binding"/>
</dbReference>
<dbReference type="InterPro" id="IPR005475">
    <property type="entry name" value="Transketolase-like_Pyr-bd"/>
</dbReference>